<dbReference type="InterPro" id="IPR012318">
    <property type="entry name" value="HTH_CRP"/>
</dbReference>
<gene>
    <name evidence="5" type="ORF">ACFO3A_15230</name>
</gene>
<dbReference type="PANTHER" id="PTHR24567:SF26">
    <property type="entry name" value="REGULATORY PROTEIN YEIL"/>
    <property type="match status" value="1"/>
</dbReference>
<evidence type="ECO:0000259" key="4">
    <source>
        <dbReference type="PROSITE" id="PS50042"/>
    </source>
</evidence>
<dbReference type="Proteomes" id="UP001595967">
    <property type="component" value="Unassembled WGS sequence"/>
</dbReference>
<dbReference type="InterPro" id="IPR036390">
    <property type="entry name" value="WH_DNA-bd_sf"/>
</dbReference>
<dbReference type="SUPFAM" id="SSF46785">
    <property type="entry name" value="Winged helix' DNA-binding domain"/>
    <property type="match status" value="1"/>
</dbReference>
<keyword evidence="1" id="KW-0805">Transcription regulation</keyword>
<comment type="caution">
    <text evidence="5">The sequence shown here is derived from an EMBL/GenBank/DDBJ whole genome shotgun (WGS) entry which is preliminary data.</text>
</comment>
<dbReference type="RefSeq" id="WP_377728141.1">
    <property type="nucleotide sequence ID" value="NZ_JBHSEW010000020.1"/>
</dbReference>
<evidence type="ECO:0000256" key="3">
    <source>
        <dbReference type="ARBA" id="ARBA00023163"/>
    </source>
</evidence>
<evidence type="ECO:0000256" key="2">
    <source>
        <dbReference type="ARBA" id="ARBA00023125"/>
    </source>
</evidence>
<evidence type="ECO:0000313" key="5">
    <source>
        <dbReference type="EMBL" id="MFC4623550.1"/>
    </source>
</evidence>
<keyword evidence="6" id="KW-1185">Reference proteome</keyword>
<dbReference type="Gene3D" id="2.60.120.10">
    <property type="entry name" value="Jelly Rolls"/>
    <property type="match status" value="1"/>
</dbReference>
<dbReference type="Pfam" id="PF00027">
    <property type="entry name" value="cNMP_binding"/>
    <property type="match status" value="1"/>
</dbReference>
<proteinExistence type="predicted"/>
<name>A0ABV9H227_9BURK</name>
<evidence type="ECO:0000256" key="1">
    <source>
        <dbReference type="ARBA" id="ARBA00023015"/>
    </source>
</evidence>
<sequence length="230" mass="25545">MNYFGDDSSATADIPWLTFDNLAIWDKVLHLGRPIQWSRGTVIRRPGDPARQMFLICTGLIKVCAISRCGLQRTLWLMGPGSLLGEAALFGHKPYQHEILALQESRAYEFSGPEFTQEILTHHPDLSHQLLLNLATKSYISSSGVESSTFLTGSQRVAKLLNGLDVLHKNTEIKISHALMAEILGMHRVTVSNAIRLFKKVGFLDETPQGIRVIDSFGLTNFVESPSSAR</sequence>
<evidence type="ECO:0000313" key="6">
    <source>
        <dbReference type="Proteomes" id="UP001595967"/>
    </source>
</evidence>
<dbReference type="SUPFAM" id="SSF51206">
    <property type="entry name" value="cAMP-binding domain-like"/>
    <property type="match status" value="1"/>
</dbReference>
<protein>
    <submittedName>
        <fullName evidence="5">Crp/Fnr family transcriptional regulator</fullName>
    </submittedName>
</protein>
<keyword evidence="3" id="KW-0804">Transcription</keyword>
<dbReference type="CDD" id="cd00038">
    <property type="entry name" value="CAP_ED"/>
    <property type="match status" value="1"/>
</dbReference>
<feature type="domain" description="Cyclic nucleotide-binding" evidence="4">
    <location>
        <begin position="27"/>
        <end position="119"/>
    </location>
</feature>
<dbReference type="InterPro" id="IPR050397">
    <property type="entry name" value="Env_Response_Regulators"/>
</dbReference>
<reference evidence="6" key="1">
    <citation type="journal article" date="2019" name="Int. J. Syst. Evol. Microbiol.">
        <title>The Global Catalogue of Microorganisms (GCM) 10K type strain sequencing project: providing services to taxonomists for standard genome sequencing and annotation.</title>
        <authorList>
            <consortium name="The Broad Institute Genomics Platform"/>
            <consortium name="The Broad Institute Genome Sequencing Center for Infectious Disease"/>
            <person name="Wu L."/>
            <person name="Ma J."/>
        </authorList>
    </citation>
    <scope>NUCLEOTIDE SEQUENCE [LARGE SCALE GENOMIC DNA]</scope>
    <source>
        <strain evidence="6">JCM 11650</strain>
    </source>
</reference>
<organism evidence="5 6">
    <name type="scientific">Comamonas nitrativorans</name>
    <dbReference type="NCBI Taxonomy" id="108437"/>
    <lineage>
        <taxon>Bacteria</taxon>
        <taxon>Pseudomonadati</taxon>
        <taxon>Pseudomonadota</taxon>
        <taxon>Betaproteobacteria</taxon>
        <taxon>Burkholderiales</taxon>
        <taxon>Comamonadaceae</taxon>
        <taxon>Comamonas</taxon>
    </lineage>
</organism>
<dbReference type="EMBL" id="JBHSEW010000020">
    <property type="protein sequence ID" value="MFC4623550.1"/>
    <property type="molecule type" value="Genomic_DNA"/>
</dbReference>
<dbReference type="InterPro" id="IPR000595">
    <property type="entry name" value="cNMP-bd_dom"/>
</dbReference>
<dbReference type="Pfam" id="PF13545">
    <property type="entry name" value="HTH_Crp_2"/>
    <property type="match status" value="1"/>
</dbReference>
<dbReference type="SMART" id="SM00100">
    <property type="entry name" value="cNMP"/>
    <property type="match status" value="1"/>
</dbReference>
<dbReference type="PROSITE" id="PS50042">
    <property type="entry name" value="CNMP_BINDING_3"/>
    <property type="match status" value="1"/>
</dbReference>
<accession>A0ABV9H227</accession>
<dbReference type="PANTHER" id="PTHR24567">
    <property type="entry name" value="CRP FAMILY TRANSCRIPTIONAL REGULATORY PROTEIN"/>
    <property type="match status" value="1"/>
</dbReference>
<dbReference type="InterPro" id="IPR014710">
    <property type="entry name" value="RmlC-like_jellyroll"/>
</dbReference>
<dbReference type="InterPro" id="IPR018490">
    <property type="entry name" value="cNMP-bd_dom_sf"/>
</dbReference>
<keyword evidence="2" id="KW-0238">DNA-binding</keyword>